<feature type="domain" description="Bacteriophage CI repressor N-terminal" evidence="1">
    <location>
        <begin position="18"/>
        <end position="82"/>
    </location>
</feature>
<dbReference type="GO" id="GO:0045892">
    <property type="term" value="P:negative regulation of DNA-templated transcription"/>
    <property type="evidence" value="ECO:0007669"/>
    <property type="project" value="InterPro"/>
</dbReference>
<dbReference type="Gene3D" id="1.10.260.40">
    <property type="entry name" value="lambda repressor-like DNA-binding domains"/>
    <property type="match status" value="1"/>
</dbReference>
<dbReference type="Pfam" id="PF16452">
    <property type="entry name" value="Phage_CI_C"/>
    <property type="match status" value="1"/>
</dbReference>
<feature type="domain" description="Bacteriophage CI repressor C-terminal" evidence="2">
    <location>
        <begin position="103"/>
        <end position="202"/>
    </location>
</feature>
<dbReference type="Proteomes" id="UP000004349">
    <property type="component" value="Unassembled WGS sequence"/>
</dbReference>
<dbReference type="InterPro" id="IPR010982">
    <property type="entry name" value="Lambda_DNA-bd_dom_sf"/>
</dbReference>
<evidence type="ECO:0000259" key="1">
    <source>
        <dbReference type="Pfam" id="PF07022"/>
    </source>
</evidence>
<gene>
    <name evidence="3" type="ORF">VIS19158_18151</name>
</gene>
<name>F9RNP2_9VIBR</name>
<dbReference type="GO" id="GO:0003677">
    <property type="term" value="F:DNA binding"/>
    <property type="evidence" value="ECO:0007669"/>
    <property type="project" value="InterPro"/>
</dbReference>
<protein>
    <submittedName>
        <fullName evidence="3">Uncharacterized protein</fullName>
    </submittedName>
</protein>
<organism evidence="3 4">
    <name type="scientific">Vibrio scophthalmi LMG 19158</name>
    <dbReference type="NCBI Taxonomy" id="870967"/>
    <lineage>
        <taxon>Bacteria</taxon>
        <taxon>Pseudomonadati</taxon>
        <taxon>Pseudomonadota</taxon>
        <taxon>Gammaproteobacteria</taxon>
        <taxon>Vibrionales</taxon>
        <taxon>Vibrionaceae</taxon>
        <taxon>Vibrio</taxon>
    </lineage>
</organism>
<comment type="caution">
    <text evidence="3">The sequence shown here is derived from an EMBL/GenBank/DDBJ whole genome shotgun (WGS) entry which is preliminary data.</text>
</comment>
<evidence type="ECO:0000313" key="4">
    <source>
        <dbReference type="Proteomes" id="UP000004349"/>
    </source>
</evidence>
<proteinExistence type="predicted"/>
<dbReference type="AlphaFoldDB" id="F9RNP2"/>
<reference evidence="3 4" key="1">
    <citation type="journal article" date="2012" name="Int. J. Syst. Evol. Microbiol.">
        <title>Vibrio caribbeanicus sp. nov., isolated from the marine sponge Scleritoderma cyanea.</title>
        <authorList>
            <person name="Hoffmann M."/>
            <person name="Monday S.R."/>
            <person name="Allard M.W."/>
            <person name="Strain E.A."/>
            <person name="Whittaker P."/>
            <person name="Naum M."/>
            <person name="McCarthy P.J."/>
            <person name="Lopez J.V."/>
            <person name="Fischer M."/>
            <person name="Brown E.W."/>
        </authorList>
    </citation>
    <scope>NUCLEOTIDE SEQUENCE [LARGE SCALE GENOMIC DNA]</scope>
    <source>
        <strain evidence="3 4">LMG 19158</strain>
    </source>
</reference>
<evidence type="ECO:0000259" key="2">
    <source>
        <dbReference type="Pfam" id="PF16452"/>
    </source>
</evidence>
<dbReference type="InterPro" id="IPR032499">
    <property type="entry name" value="Phage_CI_C"/>
</dbReference>
<dbReference type="Gene3D" id="2.10.109.10">
    <property type="entry name" value="Umud Fragment, subunit A"/>
    <property type="match status" value="1"/>
</dbReference>
<evidence type="ECO:0000313" key="3">
    <source>
        <dbReference type="EMBL" id="EGU37067.1"/>
    </source>
</evidence>
<dbReference type="eggNOG" id="COG2932">
    <property type="taxonomic scope" value="Bacteria"/>
</dbReference>
<sequence length="208" mass="23153">MSDYQGLDRPLEYLKGREVTEKLKEITKSRDFLSLAEVLGVPKSTVSTWHQRKLTPYEIILRTHLRTGASVAYMALGEGKPFPDQNTHMSNLSGDNSSSTIDIDYFELSNGKLVDNETLAFDKNYLDKVGASNVIAIDNDHSTYIVDKDIHQAVSGTYLVDMDGLLSLNQIQRLPGKKLAISFNGSTLTVEEDEVKVVGRVALVMEKK</sequence>
<accession>F9RNP2</accession>
<dbReference type="InterPro" id="IPR010744">
    <property type="entry name" value="Phage_CI_N"/>
</dbReference>
<dbReference type="RefSeq" id="WP_005595399.1">
    <property type="nucleotide sequence ID" value="NZ_AFWE01000112.1"/>
</dbReference>
<dbReference type="EMBL" id="AFWE01000112">
    <property type="protein sequence ID" value="EGU37067.1"/>
    <property type="molecule type" value="Genomic_DNA"/>
</dbReference>
<dbReference type="Pfam" id="PF07022">
    <property type="entry name" value="Phage_CI_repr"/>
    <property type="match status" value="1"/>
</dbReference>
<dbReference type="GO" id="GO:0051259">
    <property type="term" value="P:protein complex oligomerization"/>
    <property type="evidence" value="ECO:0007669"/>
    <property type="project" value="InterPro"/>
</dbReference>